<dbReference type="InterPro" id="IPR027417">
    <property type="entry name" value="P-loop_NTPase"/>
</dbReference>
<feature type="binding site" evidence="7">
    <location>
        <position position="110"/>
    </location>
    <ligand>
        <name>ATP</name>
        <dbReference type="ChEBI" id="CHEBI:30616"/>
    </ligand>
</feature>
<dbReference type="EMBL" id="CP006873">
    <property type="protein sequence ID" value="AID37387.1"/>
    <property type="molecule type" value="Genomic_DNA"/>
</dbReference>
<comment type="subunit">
    <text evidence="7">Monomer.</text>
</comment>
<dbReference type="HOGENOM" id="CLU_057607_4_0_10"/>
<evidence type="ECO:0000256" key="1">
    <source>
        <dbReference type="ARBA" id="ARBA00022605"/>
    </source>
</evidence>
<dbReference type="GO" id="GO:0005829">
    <property type="term" value="C:cytosol"/>
    <property type="evidence" value="ECO:0007669"/>
    <property type="project" value="TreeGrafter"/>
</dbReference>
<dbReference type="GO" id="GO:0008652">
    <property type="term" value="P:amino acid biosynthetic process"/>
    <property type="evidence" value="ECO:0007669"/>
    <property type="project" value="UniProtKB-KW"/>
</dbReference>
<dbReference type="EC" id="2.7.1.71" evidence="7"/>
<evidence type="ECO:0000256" key="4">
    <source>
        <dbReference type="ARBA" id="ARBA00022777"/>
    </source>
</evidence>
<gene>
    <name evidence="7 8" type="primary">aroK</name>
    <name evidence="8" type="ORF">FNIIJ_087</name>
</gene>
<sequence>MGSGKTTIGRIVANYLKSHFYDLDELITIQEKQSVRKIFLEKGEDHFRSIEKNLLALFLKSKKEYVLSAGGGTPCYGNNISIMKQFAKTIYLRLTPDIIFKRLFTQKDQRPIISHLYEEKLFEFISHHLIHRVAFYERAHYTIDVSDKSIAEIALDIHDFLLSL</sequence>
<dbReference type="PANTHER" id="PTHR21087:SF16">
    <property type="entry name" value="SHIKIMATE KINASE 1, CHLOROPLASTIC"/>
    <property type="match status" value="1"/>
</dbReference>
<dbReference type="CDD" id="cd00464">
    <property type="entry name" value="SK"/>
    <property type="match status" value="1"/>
</dbReference>
<comment type="caution">
    <text evidence="7">Lacks conserved residue(s) required for the propagation of feature annotation.</text>
</comment>
<evidence type="ECO:0000256" key="2">
    <source>
        <dbReference type="ARBA" id="ARBA00022679"/>
    </source>
</evidence>
<dbReference type="UniPathway" id="UPA00053">
    <property type="reaction ID" value="UER00088"/>
</dbReference>
<feature type="binding site" evidence="7">
    <location>
        <position position="24"/>
    </location>
    <ligand>
        <name>substrate</name>
    </ligand>
</feature>
<keyword evidence="2 7" id="KW-0808">Transferase</keyword>
<comment type="subcellular location">
    <subcellularLocation>
        <location evidence="7">Cytoplasm</location>
    </subcellularLocation>
</comment>
<keyword evidence="1 7" id="KW-0028">Amino-acid biosynthesis</keyword>
<evidence type="ECO:0000256" key="7">
    <source>
        <dbReference type="HAMAP-Rule" id="MF_00109"/>
    </source>
</evidence>
<name>A0A068DQ92_9FLAO</name>
<comment type="cofactor">
    <cofactor evidence="7">
        <name>Mg(2+)</name>
        <dbReference type="ChEBI" id="CHEBI:18420"/>
    </cofactor>
    <text evidence="7">Binds 1 Mg(2+) ion per subunit.</text>
</comment>
<evidence type="ECO:0000313" key="8">
    <source>
        <dbReference type="EMBL" id="AID37387.1"/>
    </source>
</evidence>
<keyword evidence="3 7" id="KW-0547">Nucleotide-binding</keyword>
<dbReference type="STRING" id="1415657.FNIIJ_087"/>
<dbReference type="InterPro" id="IPR031322">
    <property type="entry name" value="Shikimate/glucono_kinase"/>
</dbReference>
<feature type="binding site" evidence="7">
    <location>
        <position position="48"/>
    </location>
    <ligand>
        <name>substrate</name>
    </ligand>
</feature>
<keyword evidence="7" id="KW-0460">Magnesium</keyword>
<dbReference type="GO" id="GO:0005524">
    <property type="term" value="F:ATP binding"/>
    <property type="evidence" value="ECO:0007669"/>
    <property type="project" value="UniProtKB-UniRule"/>
</dbReference>
<keyword evidence="9" id="KW-1185">Reference proteome</keyword>
<protein>
    <recommendedName>
        <fullName evidence="7">Shikimate kinase</fullName>
        <shortName evidence="7">SK</shortName>
        <ecNumber evidence="7">2.7.1.71</ecNumber>
    </recommendedName>
</protein>
<reference evidence="8 9" key="1">
    <citation type="journal article" date="2014" name="Genome Biol. Evol.">
        <title>Genome sequence of "Candidatus Walczuchella monophlebidarum" the flavobacterial endosymbiont of Llaveia axin axin (Hemiptera: Coccoidea: Monophlebidae).</title>
        <authorList>
            <person name="Rosas-Perez T."/>
            <person name="Rosenblueth M."/>
            <person name="Rincon-Rosales R."/>
            <person name="Mora J."/>
            <person name="Martinez-Romero E."/>
        </authorList>
    </citation>
    <scope>NUCLEOTIDE SEQUENCE [LARGE SCALE GENOMIC DNA]</scope>
    <source>
        <strain evidence="8">FNIIJ</strain>
    </source>
</reference>
<feature type="binding site" evidence="7">
    <location>
        <position position="71"/>
    </location>
    <ligand>
        <name>substrate</name>
    </ligand>
</feature>
<comment type="similarity">
    <text evidence="7">Belongs to the shikimate kinase family.</text>
</comment>
<organism evidence="8 9">
    <name type="scientific">Candidatus Walczuchella monophlebidarum</name>
    <dbReference type="NCBI Taxonomy" id="1415657"/>
    <lineage>
        <taxon>Bacteria</taxon>
        <taxon>Pseudomonadati</taxon>
        <taxon>Bacteroidota</taxon>
        <taxon>Flavobacteriia</taxon>
        <taxon>Flavobacteriales</taxon>
        <taxon>Candidatus Walczuchella</taxon>
    </lineage>
</organism>
<dbReference type="GO" id="GO:0009423">
    <property type="term" value="P:chorismate biosynthetic process"/>
    <property type="evidence" value="ECO:0007669"/>
    <property type="project" value="UniProtKB-UniRule"/>
</dbReference>
<feature type="binding site" evidence="7">
    <location>
        <position position="132"/>
    </location>
    <ligand>
        <name>substrate</name>
    </ligand>
</feature>
<feature type="binding site" evidence="7">
    <location>
        <position position="6"/>
    </location>
    <ligand>
        <name>Mg(2+)</name>
        <dbReference type="ChEBI" id="CHEBI:18420"/>
    </ligand>
</feature>
<evidence type="ECO:0000256" key="3">
    <source>
        <dbReference type="ARBA" id="ARBA00022741"/>
    </source>
</evidence>
<dbReference type="PANTHER" id="PTHR21087">
    <property type="entry name" value="SHIKIMATE KINASE"/>
    <property type="match status" value="1"/>
</dbReference>
<keyword evidence="7" id="KW-0963">Cytoplasm</keyword>
<dbReference type="GO" id="GO:0009073">
    <property type="term" value="P:aromatic amino acid family biosynthetic process"/>
    <property type="evidence" value="ECO:0007669"/>
    <property type="project" value="UniProtKB-KW"/>
</dbReference>
<evidence type="ECO:0000256" key="5">
    <source>
        <dbReference type="ARBA" id="ARBA00022840"/>
    </source>
</evidence>
<dbReference type="Proteomes" id="UP000027148">
    <property type="component" value="Chromosome"/>
</dbReference>
<dbReference type="Pfam" id="PF01202">
    <property type="entry name" value="SKI"/>
    <property type="match status" value="1"/>
</dbReference>
<evidence type="ECO:0000313" key="9">
    <source>
        <dbReference type="Proteomes" id="UP000027148"/>
    </source>
</evidence>
<dbReference type="AlphaFoldDB" id="A0A068DQ92"/>
<keyword evidence="7" id="KW-0479">Metal-binding</keyword>
<accession>A0A068DQ92</accession>
<dbReference type="SUPFAM" id="SSF52540">
    <property type="entry name" value="P-loop containing nucleoside triphosphate hydrolases"/>
    <property type="match status" value="1"/>
</dbReference>
<dbReference type="KEGG" id="elv:FNIIJ_087"/>
<comment type="catalytic activity">
    <reaction evidence="7">
        <text>shikimate + ATP = 3-phosphoshikimate + ADP + H(+)</text>
        <dbReference type="Rhea" id="RHEA:13121"/>
        <dbReference type="ChEBI" id="CHEBI:15378"/>
        <dbReference type="ChEBI" id="CHEBI:30616"/>
        <dbReference type="ChEBI" id="CHEBI:36208"/>
        <dbReference type="ChEBI" id="CHEBI:145989"/>
        <dbReference type="ChEBI" id="CHEBI:456216"/>
        <dbReference type="EC" id="2.7.1.71"/>
    </reaction>
</comment>
<dbReference type="GO" id="GO:0004765">
    <property type="term" value="F:shikimate kinase activity"/>
    <property type="evidence" value="ECO:0007669"/>
    <property type="project" value="UniProtKB-UniRule"/>
</dbReference>
<dbReference type="InterPro" id="IPR000623">
    <property type="entry name" value="Shikimate_kinase/TSH1"/>
</dbReference>
<evidence type="ECO:0000256" key="6">
    <source>
        <dbReference type="ARBA" id="ARBA00023141"/>
    </source>
</evidence>
<keyword evidence="6 7" id="KW-0057">Aromatic amino acid biosynthesis</keyword>
<dbReference type="HAMAP" id="MF_00109">
    <property type="entry name" value="Shikimate_kinase"/>
    <property type="match status" value="1"/>
</dbReference>
<proteinExistence type="inferred from homology"/>
<comment type="function">
    <text evidence="7">Catalyzes the specific phosphorylation of the 3-hydroxyl group of shikimic acid using ATP as a cosubstrate.</text>
</comment>
<comment type="pathway">
    <text evidence="7">Metabolic intermediate biosynthesis; chorismate biosynthesis; chorismate from D-erythrose 4-phosphate and phosphoenolpyruvate: step 5/7.</text>
</comment>
<dbReference type="GO" id="GO:0000287">
    <property type="term" value="F:magnesium ion binding"/>
    <property type="evidence" value="ECO:0007669"/>
    <property type="project" value="UniProtKB-UniRule"/>
</dbReference>
<keyword evidence="5 7" id="KW-0067">ATP-binding</keyword>
<feature type="binding site" evidence="7">
    <location>
        <begin position="2"/>
        <end position="7"/>
    </location>
    <ligand>
        <name>ATP</name>
        <dbReference type="ChEBI" id="CHEBI:30616"/>
    </ligand>
</feature>
<dbReference type="Gene3D" id="3.40.50.300">
    <property type="entry name" value="P-loop containing nucleotide triphosphate hydrolases"/>
    <property type="match status" value="1"/>
</dbReference>
<keyword evidence="4 7" id="KW-0418">Kinase</keyword>